<feature type="domain" description="EamA" evidence="9">
    <location>
        <begin position="11"/>
        <end position="145"/>
    </location>
</feature>
<keyword evidence="4" id="KW-1003">Cell membrane</keyword>
<keyword evidence="7 8" id="KW-0472">Membrane</keyword>
<feature type="transmembrane region" description="Helical" evidence="8">
    <location>
        <begin position="211"/>
        <end position="230"/>
    </location>
</feature>
<evidence type="ECO:0000256" key="8">
    <source>
        <dbReference type="SAM" id="Phobius"/>
    </source>
</evidence>
<feature type="transmembrane region" description="Helical" evidence="8">
    <location>
        <begin position="74"/>
        <end position="95"/>
    </location>
</feature>
<evidence type="ECO:0000256" key="7">
    <source>
        <dbReference type="ARBA" id="ARBA00023136"/>
    </source>
</evidence>
<dbReference type="PANTHER" id="PTHR22911:SF137">
    <property type="entry name" value="SOLUTE CARRIER FAMILY 35 MEMBER G2-RELATED"/>
    <property type="match status" value="1"/>
</dbReference>
<feature type="transmembrane region" description="Helical" evidence="8">
    <location>
        <begin position="181"/>
        <end position="199"/>
    </location>
</feature>
<evidence type="ECO:0000256" key="1">
    <source>
        <dbReference type="ARBA" id="ARBA00004651"/>
    </source>
</evidence>
<dbReference type="Proteomes" id="UP000753724">
    <property type="component" value="Unassembled WGS sequence"/>
</dbReference>
<evidence type="ECO:0000256" key="6">
    <source>
        <dbReference type="ARBA" id="ARBA00022989"/>
    </source>
</evidence>
<proteinExistence type="inferred from homology"/>
<protein>
    <submittedName>
        <fullName evidence="10">EamA family transporter RarD</fullName>
    </submittedName>
</protein>
<keyword evidence="6 8" id="KW-1133">Transmembrane helix</keyword>
<dbReference type="PANTHER" id="PTHR22911">
    <property type="entry name" value="ACYL-MALONYL CONDENSING ENZYME-RELATED"/>
    <property type="match status" value="1"/>
</dbReference>
<evidence type="ECO:0000256" key="2">
    <source>
        <dbReference type="ARBA" id="ARBA00007362"/>
    </source>
</evidence>
<dbReference type="InterPro" id="IPR000620">
    <property type="entry name" value="EamA_dom"/>
</dbReference>
<sequence>MNRNADPAPNGLPYAVVAYLMWGLLPLYFRLLHAVPPFPFLAWRTIWTVPVCVVAIIAARQGPALVTALTNRRTLCALALSSLMIGGNWLIYIIAIQQGHVLAASLGYYINPLMNIVMGTLFLGERLRRAQWAAVALAGAGVAVLAFQALDTLAISLGLAFTFAFYGLVRKLVAVGPLPGLTVEVMVLLLPATALLWLAPDGGHHFGANPGQSALLALTGLITAIPLMLFAHAARHMPYSTLGFVQFLAPTIVFVTSLTLFGEALKPAQAISFALIWAAIGVYCRDLWVRRSG</sequence>
<dbReference type="InterPro" id="IPR037185">
    <property type="entry name" value="EmrE-like"/>
</dbReference>
<evidence type="ECO:0000256" key="3">
    <source>
        <dbReference type="ARBA" id="ARBA00022448"/>
    </source>
</evidence>
<comment type="caution">
    <text evidence="10">The sequence shown here is derived from an EMBL/GenBank/DDBJ whole genome shotgun (WGS) entry which is preliminary data.</text>
</comment>
<evidence type="ECO:0000313" key="10">
    <source>
        <dbReference type="EMBL" id="NBC35837.1"/>
    </source>
</evidence>
<organism evidence="10 11">
    <name type="scientific">Novosphingobium ovatum</name>
    <dbReference type="NCBI Taxonomy" id="1908523"/>
    <lineage>
        <taxon>Bacteria</taxon>
        <taxon>Pseudomonadati</taxon>
        <taxon>Pseudomonadota</taxon>
        <taxon>Alphaproteobacteria</taxon>
        <taxon>Sphingomonadales</taxon>
        <taxon>Sphingomonadaceae</taxon>
        <taxon>Novosphingobium</taxon>
    </lineage>
</organism>
<evidence type="ECO:0000256" key="4">
    <source>
        <dbReference type="ARBA" id="ARBA00022475"/>
    </source>
</evidence>
<keyword evidence="5 8" id="KW-0812">Transmembrane</keyword>
<comment type="subcellular location">
    <subcellularLocation>
        <location evidence="1">Cell membrane</location>
        <topology evidence="1">Multi-pass membrane protein</topology>
    </subcellularLocation>
</comment>
<comment type="similarity">
    <text evidence="2">Belongs to the EamA transporter family.</text>
</comment>
<dbReference type="SUPFAM" id="SSF103481">
    <property type="entry name" value="Multidrug resistance efflux transporter EmrE"/>
    <property type="match status" value="2"/>
</dbReference>
<dbReference type="NCBIfam" id="TIGR00688">
    <property type="entry name" value="rarD"/>
    <property type="match status" value="1"/>
</dbReference>
<dbReference type="Pfam" id="PF00892">
    <property type="entry name" value="EamA"/>
    <property type="match status" value="1"/>
</dbReference>
<name>A0ABW9XBF0_9SPHN</name>
<evidence type="ECO:0000313" key="11">
    <source>
        <dbReference type="Proteomes" id="UP000753724"/>
    </source>
</evidence>
<keyword evidence="3" id="KW-0813">Transport</keyword>
<feature type="transmembrane region" description="Helical" evidence="8">
    <location>
        <begin position="242"/>
        <end position="262"/>
    </location>
</feature>
<accession>A0ABW9XBF0</accession>
<evidence type="ECO:0000259" key="9">
    <source>
        <dbReference type="Pfam" id="PF00892"/>
    </source>
</evidence>
<feature type="transmembrane region" description="Helical" evidence="8">
    <location>
        <begin position="153"/>
        <end position="169"/>
    </location>
</feature>
<feature type="transmembrane region" description="Helical" evidence="8">
    <location>
        <begin position="12"/>
        <end position="29"/>
    </location>
</feature>
<feature type="transmembrane region" description="Helical" evidence="8">
    <location>
        <begin position="101"/>
        <end position="123"/>
    </location>
</feature>
<feature type="transmembrane region" description="Helical" evidence="8">
    <location>
        <begin position="41"/>
        <end position="62"/>
    </location>
</feature>
<dbReference type="InterPro" id="IPR004626">
    <property type="entry name" value="RarD"/>
</dbReference>
<reference evidence="11" key="1">
    <citation type="submission" date="2020-01" db="EMBL/GenBank/DDBJ databases">
        <title>Sphingomonas sp. strain CSW-10.</title>
        <authorList>
            <person name="Chen W.-M."/>
        </authorList>
    </citation>
    <scope>NUCLEOTIDE SEQUENCE [LARGE SCALE GENOMIC DNA]</scope>
    <source>
        <strain evidence="11">FSY-8</strain>
    </source>
</reference>
<feature type="transmembrane region" description="Helical" evidence="8">
    <location>
        <begin position="130"/>
        <end position="147"/>
    </location>
</feature>
<dbReference type="RefSeq" id="WP_161717137.1">
    <property type="nucleotide sequence ID" value="NZ_JAAAPO010000002.1"/>
</dbReference>
<dbReference type="EMBL" id="JAAAPO010000002">
    <property type="protein sequence ID" value="NBC35837.1"/>
    <property type="molecule type" value="Genomic_DNA"/>
</dbReference>
<feature type="transmembrane region" description="Helical" evidence="8">
    <location>
        <begin position="268"/>
        <end position="288"/>
    </location>
</feature>
<keyword evidence="11" id="KW-1185">Reference proteome</keyword>
<evidence type="ECO:0000256" key="5">
    <source>
        <dbReference type="ARBA" id="ARBA00022692"/>
    </source>
</evidence>
<gene>
    <name evidence="10" type="primary">rarD</name>
    <name evidence="10" type="ORF">GTZ99_04620</name>
</gene>